<comment type="caution">
    <text evidence="2">The sequence shown here is derived from an EMBL/GenBank/DDBJ whole genome shotgun (WGS) entry which is preliminary data.</text>
</comment>
<reference evidence="4" key="1">
    <citation type="journal article" date="2015" name="Genome Announc.">
        <title>Draft Genome Sequence of the Pathogenic Filamentous Fungus Aspergillus udagawae Strain IFM 46973T.</title>
        <authorList>
            <person name="Kusuya Y."/>
            <person name="Takahashi-Nakaguchi A."/>
            <person name="Takahashi H."/>
            <person name="Yaguchi T."/>
        </authorList>
    </citation>
    <scope>NUCLEOTIDE SEQUENCE</scope>
    <source>
        <strain evidence="4">IFM 46973</strain>
    </source>
</reference>
<evidence type="ECO:0000256" key="1">
    <source>
        <dbReference type="SAM" id="MobiDB-lite"/>
    </source>
</evidence>
<reference evidence="2 5" key="2">
    <citation type="submission" date="2020-01" db="EMBL/GenBank/DDBJ databases">
        <title>Draft genome sequence of Aspergillus udagawae IFM 46972.</title>
        <authorList>
            <person name="Takahashi H."/>
            <person name="Yaguchi T."/>
        </authorList>
    </citation>
    <scope>NUCLEOTIDE SEQUENCE [LARGE SCALE GENOMIC DNA]</scope>
    <source>
        <strain evidence="2 5">IFM 46972</strain>
    </source>
</reference>
<evidence type="ECO:0000313" key="2">
    <source>
        <dbReference type="EMBL" id="GFF33987.1"/>
    </source>
</evidence>
<feature type="region of interest" description="Disordered" evidence="1">
    <location>
        <begin position="1"/>
        <end position="84"/>
    </location>
</feature>
<gene>
    <name evidence="4" type="ORF">Aud_003750</name>
    <name evidence="2" type="ORF">IFM46972_04074</name>
    <name evidence="3" type="ORF">IFM53868_07218</name>
</gene>
<feature type="compositionally biased region" description="Basic and acidic residues" evidence="1">
    <location>
        <begin position="51"/>
        <end position="84"/>
    </location>
</feature>
<evidence type="ECO:0000313" key="5">
    <source>
        <dbReference type="Proteomes" id="UP000465221"/>
    </source>
</evidence>
<organism evidence="2 5">
    <name type="scientific">Aspergillus udagawae</name>
    <dbReference type="NCBI Taxonomy" id="91492"/>
    <lineage>
        <taxon>Eukaryota</taxon>
        <taxon>Fungi</taxon>
        <taxon>Dikarya</taxon>
        <taxon>Ascomycota</taxon>
        <taxon>Pezizomycotina</taxon>
        <taxon>Eurotiomycetes</taxon>
        <taxon>Eurotiomycetidae</taxon>
        <taxon>Eurotiales</taxon>
        <taxon>Aspergillaceae</taxon>
        <taxon>Aspergillus</taxon>
        <taxon>Aspergillus subgen. Fumigati</taxon>
    </lineage>
</organism>
<dbReference type="GeneID" id="66991226"/>
<dbReference type="Proteomes" id="UP000465221">
    <property type="component" value="Unassembled WGS sequence"/>
</dbReference>
<protein>
    <submittedName>
        <fullName evidence="2">Uncharacterized protein</fullName>
    </submittedName>
</protein>
<dbReference type="Proteomes" id="UP000465266">
    <property type="component" value="Unassembled WGS sequence"/>
</dbReference>
<sequence length="84" mass="8966">MDKLSGLASKLGGSHSASGTQTQGQPQGEQKDYVDRGLDSVEQRFGGGKVDPAKMRSTNEKITDAARGQFEKATGHKVPEKFSN</sequence>
<proteinExistence type="predicted"/>
<name>A0A8H3NL08_9EURO</name>
<dbReference type="RefSeq" id="XP_043144632.1">
    <property type="nucleotide sequence ID" value="XM_043288697.1"/>
</dbReference>
<dbReference type="EMBL" id="BLKC01000022">
    <property type="protein sequence ID" value="GFF33987.1"/>
    <property type="molecule type" value="Genomic_DNA"/>
</dbReference>
<dbReference type="OrthoDB" id="3050608at2759"/>
<dbReference type="EMBL" id="BBXM02000002">
    <property type="protein sequence ID" value="GIC87366.1"/>
    <property type="molecule type" value="Genomic_DNA"/>
</dbReference>
<feature type="compositionally biased region" description="Low complexity" evidence="1">
    <location>
        <begin position="19"/>
        <end position="28"/>
    </location>
</feature>
<evidence type="ECO:0000313" key="3">
    <source>
        <dbReference type="EMBL" id="GFF93524.1"/>
    </source>
</evidence>
<evidence type="ECO:0000313" key="6">
    <source>
        <dbReference type="Proteomes" id="UP000465266"/>
    </source>
</evidence>
<dbReference type="AlphaFoldDB" id="A0A8H3NL08"/>
<evidence type="ECO:0000313" key="4">
    <source>
        <dbReference type="EMBL" id="GIC87366.1"/>
    </source>
</evidence>
<reference evidence="3 6" key="3">
    <citation type="submission" date="2020-01" db="EMBL/GenBank/DDBJ databases">
        <title>Draft genome sequence of Aspergillus udagawae IFM 53868.</title>
        <authorList>
            <person name="Takahashi H."/>
            <person name="Yaguchi T."/>
        </authorList>
    </citation>
    <scope>NUCLEOTIDE SEQUENCE [LARGE SCALE GENOMIC DNA]</scope>
    <source>
        <strain evidence="3 6">IFM 53868</strain>
    </source>
</reference>
<reference evidence="4" key="4">
    <citation type="submission" date="2021-01" db="EMBL/GenBank/DDBJ databases">
        <title>Pan-genome distribution and transcriptional activeness of fungal secondary metabolism genes in Aspergillus section Fumigati.</title>
        <authorList>
            <person name="Takahashi H."/>
            <person name="Umemura M."/>
            <person name="Ninomiya A."/>
            <person name="Kusuya Y."/>
            <person name="Urayama S."/>
            <person name="Shimizu M."/>
            <person name="Watanabe A."/>
            <person name="Kamei K."/>
            <person name="Yaguchi T."/>
            <person name="Hagiwara D."/>
        </authorList>
    </citation>
    <scope>NUCLEOTIDE SEQUENCE</scope>
    <source>
        <strain evidence="4">IFM 46973</strain>
    </source>
</reference>
<accession>A0A8H3NL08</accession>
<dbReference type="EMBL" id="BLKG01000091">
    <property type="protein sequence ID" value="GFF93524.1"/>
    <property type="molecule type" value="Genomic_DNA"/>
</dbReference>
<feature type="compositionally biased region" description="Basic and acidic residues" evidence="1">
    <location>
        <begin position="29"/>
        <end position="42"/>
    </location>
</feature>
<keyword evidence="6" id="KW-1185">Reference proteome</keyword>
<dbReference type="Proteomes" id="UP000036893">
    <property type="component" value="Unassembled WGS sequence"/>
</dbReference>